<reference evidence="6" key="2">
    <citation type="submission" date="2020-06" db="EMBL/GenBank/DDBJ databases">
        <authorList>
            <person name="Sheffer M."/>
        </authorList>
    </citation>
    <scope>NUCLEOTIDE SEQUENCE</scope>
</reference>
<feature type="domain" description="MRM3-like substrate binding" evidence="5">
    <location>
        <begin position="95"/>
        <end position="175"/>
    </location>
</feature>
<protein>
    <submittedName>
        <fullName evidence="6">rRNA methyltransferase 3 like protein</fullName>
    </submittedName>
</protein>
<comment type="similarity">
    <text evidence="1">Belongs to the class IV-like SAM-binding methyltransferase superfamily. RNA methyltransferase TrmH family.</text>
</comment>
<dbReference type="Pfam" id="PF00588">
    <property type="entry name" value="SpoU_methylase"/>
    <property type="match status" value="1"/>
</dbReference>
<keyword evidence="2 6" id="KW-0489">Methyltransferase</keyword>
<sequence>MSVSMSIAFKNLSSLTRNSCRLYSKNVLRRRPVRVLNVPSDETLQPVQSENFASKFQLTRENVKDVVVEFPKDQESGLIVPPYEKLQKNDPRFTKTLTMLKNRKLREKKEKILIEGKRLINDAIDAGMVLETLYFSREKELAEIKFKFQENVEIFKVFYKTLQLWSNLTTCPGIMGVFKKPTTETLHILSEPAIPVTLICDNIRDPGNLGSIIRNAAAAGCQNILLTKGCVDPWEHKVLRAGCGGHFRIPIINNIEWTQISNYIPKKSTVFIADNSADIVESSITPEFINYDEVPDEEVNKNGEVEVKKYVTTNECNQPVTIDETYNEPTELEKFEEIDLPCHLYSGIKFPKENIVLYVGGETHGVDARAVKLACDYGGKKVKIPLENSMESLNSSFAVTIILYEIKRQLTETYVLK</sequence>
<dbReference type="AlphaFoldDB" id="A0A8T0FNW1"/>
<feature type="domain" description="tRNA/rRNA methyltransferase SpoU type" evidence="4">
    <location>
        <begin position="196"/>
        <end position="278"/>
    </location>
</feature>
<evidence type="ECO:0000259" key="4">
    <source>
        <dbReference type="Pfam" id="PF00588"/>
    </source>
</evidence>
<dbReference type="GO" id="GO:0008173">
    <property type="term" value="F:RNA methyltransferase activity"/>
    <property type="evidence" value="ECO:0007669"/>
    <property type="project" value="InterPro"/>
</dbReference>
<comment type="caution">
    <text evidence="6">The sequence shown here is derived from an EMBL/GenBank/DDBJ whole genome shotgun (WGS) entry which is preliminary data.</text>
</comment>
<accession>A0A8T0FNW1</accession>
<dbReference type="GO" id="GO:0003723">
    <property type="term" value="F:RNA binding"/>
    <property type="evidence" value="ECO:0007669"/>
    <property type="project" value="InterPro"/>
</dbReference>
<dbReference type="InterPro" id="IPR053888">
    <property type="entry name" value="MRM3-like_sub_bind"/>
</dbReference>
<dbReference type="SUPFAM" id="SSF55315">
    <property type="entry name" value="L30e-like"/>
    <property type="match status" value="1"/>
</dbReference>
<reference evidence="6" key="1">
    <citation type="journal article" date="2020" name="bioRxiv">
        <title>Chromosome-level reference genome of the European wasp spider Argiope bruennichi: a resource for studies on range expansion and evolutionary adaptation.</title>
        <authorList>
            <person name="Sheffer M.M."/>
            <person name="Hoppe A."/>
            <person name="Krehenwinkel H."/>
            <person name="Uhl G."/>
            <person name="Kuss A.W."/>
            <person name="Jensen L."/>
            <person name="Jensen C."/>
            <person name="Gillespie R.G."/>
            <person name="Hoff K.J."/>
            <person name="Prost S."/>
        </authorList>
    </citation>
    <scope>NUCLEOTIDE SEQUENCE</scope>
</reference>
<dbReference type="EMBL" id="JABXBU010000003">
    <property type="protein sequence ID" value="KAF8791858.1"/>
    <property type="molecule type" value="Genomic_DNA"/>
</dbReference>
<dbReference type="GO" id="GO:0006396">
    <property type="term" value="P:RNA processing"/>
    <property type="evidence" value="ECO:0007669"/>
    <property type="project" value="InterPro"/>
</dbReference>
<evidence type="ECO:0000256" key="1">
    <source>
        <dbReference type="ARBA" id="ARBA00007228"/>
    </source>
</evidence>
<dbReference type="Pfam" id="PF22435">
    <property type="entry name" value="MRM3-like_sub_bind"/>
    <property type="match status" value="1"/>
</dbReference>
<dbReference type="PANTHER" id="PTHR43191">
    <property type="entry name" value="RRNA METHYLTRANSFERASE 3"/>
    <property type="match status" value="1"/>
</dbReference>
<proteinExistence type="inferred from homology"/>
<evidence type="ECO:0000313" key="6">
    <source>
        <dbReference type="EMBL" id="KAF8791858.1"/>
    </source>
</evidence>
<evidence type="ECO:0000256" key="2">
    <source>
        <dbReference type="ARBA" id="ARBA00022603"/>
    </source>
</evidence>
<dbReference type="PANTHER" id="PTHR43191:SF2">
    <property type="entry name" value="RRNA METHYLTRANSFERASE 3, MITOCHONDRIAL"/>
    <property type="match status" value="1"/>
</dbReference>
<keyword evidence="3" id="KW-0808">Transferase</keyword>
<dbReference type="Proteomes" id="UP000807504">
    <property type="component" value="Unassembled WGS sequence"/>
</dbReference>
<dbReference type="Gene3D" id="3.30.1330.30">
    <property type="match status" value="1"/>
</dbReference>
<dbReference type="InterPro" id="IPR051259">
    <property type="entry name" value="rRNA_Methyltransferase"/>
</dbReference>
<evidence type="ECO:0000256" key="3">
    <source>
        <dbReference type="ARBA" id="ARBA00022679"/>
    </source>
</evidence>
<name>A0A8T0FNW1_ARGBR</name>
<dbReference type="InterPro" id="IPR001537">
    <property type="entry name" value="SpoU_MeTrfase"/>
</dbReference>
<keyword evidence="7" id="KW-1185">Reference proteome</keyword>
<dbReference type="CDD" id="cd18106">
    <property type="entry name" value="SpoU-like_RNMTL1"/>
    <property type="match status" value="1"/>
</dbReference>
<organism evidence="6 7">
    <name type="scientific">Argiope bruennichi</name>
    <name type="common">Wasp spider</name>
    <name type="synonym">Aranea bruennichi</name>
    <dbReference type="NCBI Taxonomy" id="94029"/>
    <lineage>
        <taxon>Eukaryota</taxon>
        <taxon>Metazoa</taxon>
        <taxon>Ecdysozoa</taxon>
        <taxon>Arthropoda</taxon>
        <taxon>Chelicerata</taxon>
        <taxon>Arachnida</taxon>
        <taxon>Araneae</taxon>
        <taxon>Araneomorphae</taxon>
        <taxon>Entelegynae</taxon>
        <taxon>Araneoidea</taxon>
        <taxon>Araneidae</taxon>
        <taxon>Argiope</taxon>
    </lineage>
</organism>
<gene>
    <name evidence="6" type="ORF">HNY73_003528</name>
</gene>
<dbReference type="InterPro" id="IPR029064">
    <property type="entry name" value="Ribosomal_eL30-like_sf"/>
</dbReference>
<evidence type="ECO:0000313" key="7">
    <source>
        <dbReference type="Proteomes" id="UP000807504"/>
    </source>
</evidence>
<evidence type="ECO:0000259" key="5">
    <source>
        <dbReference type="Pfam" id="PF22435"/>
    </source>
</evidence>
<dbReference type="Gene3D" id="3.40.1280.10">
    <property type="match status" value="1"/>
</dbReference>
<dbReference type="InterPro" id="IPR029026">
    <property type="entry name" value="tRNA_m1G_MTases_N"/>
</dbReference>
<dbReference type="InterPro" id="IPR029028">
    <property type="entry name" value="Alpha/beta_knot_MTases"/>
</dbReference>
<dbReference type="GO" id="GO:0032259">
    <property type="term" value="P:methylation"/>
    <property type="evidence" value="ECO:0007669"/>
    <property type="project" value="UniProtKB-KW"/>
</dbReference>
<dbReference type="SUPFAM" id="SSF75217">
    <property type="entry name" value="alpha/beta knot"/>
    <property type="match status" value="1"/>
</dbReference>